<evidence type="ECO:0000313" key="8">
    <source>
        <dbReference type="EMBL" id="VUX40467.1"/>
    </source>
</evidence>
<evidence type="ECO:0000256" key="1">
    <source>
        <dbReference type="ARBA" id="ARBA00000085"/>
    </source>
</evidence>
<feature type="transmembrane region" description="Helical" evidence="6">
    <location>
        <begin position="215"/>
        <end position="232"/>
    </location>
</feature>
<dbReference type="EMBL" id="CABHNW010000156">
    <property type="protein sequence ID" value="VUX40467.1"/>
    <property type="molecule type" value="Genomic_DNA"/>
</dbReference>
<reference evidence="8 9" key="1">
    <citation type="submission" date="2019-07" db="EMBL/GenBank/DDBJ databases">
        <authorList>
            <person name="Hibberd C M."/>
            <person name="Gehrig L. J."/>
            <person name="Chang H.-W."/>
            <person name="Venkatesh S."/>
        </authorList>
    </citation>
    <scope>NUCLEOTIDE SEQUENCE [LARGE SCALE GENOMIC DNA]</scope>
    <source>
        <strain evidence="8">Blautia_luti_SSTS_Bg7063</strain>
    </source>
</reference>
<dbReference type="InterPro" id="IPR005467">
    <property type="entry name" value="His_kinase_dom"/>
</dbReference>
<gene>
    <name evidence="8" type="primary">comP</name>
    <name evidence="8" type="ORF">RSSSTS7063_01070</name>
</gene>
<evidence type="ECO:0000259" key="7">
    <source>
        <dbReference type="PROSITE" id="PS50109"/>
    </source>
</evidence>
<feature type="transmembrane region" description="Helical" evidence="6">
    <location>
        <begin position="12"/>
        <end position="32"/>
    </location>
</feature>
<evidence type="ECO:0000256" key="2">
    <source>
        <dbReference type="ARBA" id="ARBA00012438"/>
    </source>
</evidence>
<dbReference type="InterPro" id="IPR003594">
    <property type="entry name" value="HATPase_dom"/>
</dbReference>
<name>A0A564W7S7_9FIRM</name>
<dbReference type="PROSITE" id="PS50109">
    <property type="entry name" value="HIS_KIN"/>
    <property type="match status" value="1"/>
</dbReference>
<dbReference type="InterPro" id="IPR036890">
    <property type="entry name" value="HATPase_C_sf"/>
</dbReference>
<feature type="transmembrane region" description="Helical" evidence="6">
    <location>
        <begin position="271"/>
        <end position="292"/>
    </location>
</feature>
<feature type="transmembrane region" description="Helical" evidence="6">
    <location>
        <begin position="68"/>
        <end position="86"/>
    </location>
</feature>
<dbReference type="GO" id="GO:0000160">
    <property type="term" value="P:phosphorelay signal transduction system"/>
    <property type="evidence" value="ECO:0007669"/>
    <property type="project" value="UniProtKB-KW"/>
</dbReference>
<dbReference type="RefSeq" id="WP_186290101.1">
    <property type="nucleotide sequence ID" value="NZ_CABHMX010000037.1"/>
</dbReference>
<sequence length="523" mass="59772">MKNAYLSRQVFFAFNQFAIICYLGFMAAQNDFIQQNSFVHFLLLSFLIFDAEYISYKNVKGNKTLNHFSLLLLLLGWQFLLYLFDFRPISDIVSTVLLPICFYQSIYFVQAFLFQESAYRGQKPLLAFLKTSCIIAVFCFFVSDRAFFAAYQLQVLLSTVTLIIVGIMQRKRIMFVAKSQWKRILFSSVLVFLPFICYIIAFLKNAAYLENLGSYIPVMLTFVSIHSIVFQYRPKQAQFWALSGGNLVFLASVGLTGLIGIAYLFKIPLMAVFMSIHMAMLLMLIYNVLLYVRICSHPTDYNNAADRQHFYAYSLEQIKREEKLKKDFSNYLHDDILQDLLSIKNMIRKAEQPEVKQLLLDTLTELNSSIRFQMQSYHPTLIKSLTLKENIQSLLDSLSENNSVTIRLDCDADFFLVEPYNMLIYRMIKELTTNALKHSSATTISVLLIQENGRITLKVTDNGKGFQPFIHQTGTHQGLASIGEQVNLLNGTMNIKPAAGGGTTIAISMPMNGGDSYESFISR</sequence>
<keyword evidence="6" id="KW-0812">Transmembrane</keyword>
<protein>
    <recommendedName>
        <fullName evidence="2">histidine kinase</fullName>
        <ecNumber evidence="2">2.7.13.3</ecNumber>
    </recommendedName>
</protein>
<feature type="transmembrane region" description="Helical" evidence="6">
    <location>
        <begin position="92"/>
        <end position="113"/>
    </location>
</feature>
<evidence type="ECO:0000256" key="6">
    <source>
        <dbReference type="SAM" id="Phobius"/>
    </source>
</evidence>
<evidence type="ECO:0000256" key="4">
    <source>
        <dbReference type="ARBA" id="ARBA00022777"/>
    </source>
</evidence>
<feature type="domain" description="Histidine kinase" evidence="7">
    <location>
        <begin position="331"/>
        <end position="513"/>
    </location>
</feature>
<organism evidence="8 9">
    <name type="scientific">Blautia luti</name>
    <dbReference type="NCBI Taxonomy" id="89014"/>
    <lineage>
        <taxon>Bacteria</taxon>
        <taxon>Bacillati</taxon>
        <taxon>Bacillota</taxon>
        <taxon>Clostridia</taxon>
        <taxon>Lachnospirales</taxon>
        <taxon>Lachnospiraceae</taxon>
        <taxon>Blautia</taxon>
    </lineage>
</organism>
<dbReference type="PANTHER" id="PTHR24421:SF10">
    <property type="entry name" value="NITRATE_NITRITE SENSOR PROTEIN NARQ"/>
    <property type="match status" value="1"/>
</dbReference>
<dbReference type="InterPro" id="IPR050482">
    <property type="entry name" value="Sensor_HK_TwoCompSys"/>
</dbReference>
<dbReference type="SMART" id="SM00387">
    <property type="entry name" value="HATPase_c"/>
    <property type="match status" value="1"/>
</dbReference>
<feature type="transmembrane region" description="Helical" evidence="6">
    <location>
        <begin position="239"/>
        <end position="265"/>
    </location>
</feature>
<accession>A0A564W7S7</accession>
<keyword evidence="9" id="KW-1185">Reference proteome</keyword>
<dbReference type="Pfam" id="PF02518">
    <property type="entry name" value="HATPase_c"/>
    <property type="match status" value="1"/>
</dbReference>
<dbReference type="CDD" id="cd16917">
    <property type="entry name" value="HATPase_UhpB-NarQ-NarX-like"/>
    <property type="match status" value="1"/>
</dbReference>
<keyword evidence="5" id="KW-0902">Two-component regulatory system</keyword>
<comment type="catalytic activity">
    <reaction evidence="1">
        <text>ATP + protein L-histidine = ADP + protein N-phospho-L-histidine.</text>
        <dbReference type="EC" id="2.7.13.3"/>
    </reaction>
</comment>
<dbReference type="PANTHER" id="PTHR24421">
    <property type="entry name" value="NITRATE/NITRITE SENSOR PROTEIN NARX-RELATED"/>
    <property type="match status" value="1"/>
</dbReference>
<dbReference type="EC" id="2.7.13.3" evidence="2"/>
<feature type="transmembrane region" description="Helical" evidence="6">
    <location>
        <begin position="38"/>
        <end position="56"/>
    </location>
</feature>
<evidence type="ECO:0000256" key="3">
    <source>
        <dbReference type="ARBA" id="ARBA00022679"/>
    </source>
</evidence>
<keyword evidence="6" id="KW-0472">Membrane</keyword>
<dbReference type="AlphaFoldDB" id="A0A564W7S7"/>
<proteinExistence type="predicted"/>
<keyword evidence="6" id="KW-1133">Transmembrane helix</keyword>
<dbReference type="SUPFAM" id="SSF55874">
    <property type="entry name" value="ATPase domain of HSP90 chaperone/DNA topoisomerase II/histidine kinase"/>
    <property type="match status" value="1"/>
</dbReference>
<keyword evidence="3 8" id="KW-0808">Transferase</keyword>
<dbReference type="Proteomes" id="UP000408482">
    <property type="component" value="Unassembled WGS sequence"/>
</dbReference>
<keyword evidence="4 8" id="KW-0418">Kinase</keyword>
<feature type="transmembrane region" description="Helical" evidence="6">
    <location>
        <begin position="149"/>
        <end position="168"/>
    </location>
</feature>
<evidence type="ECO:0000313" key="9">
    <source>
        <dbReference type="Proteomes" id="UP000408482"/>
    </source>
</evidence>
<feature type="transmembrane region" description="Helical" evidence="6">
    <location>
        <begin position="125"/>
        <end position="143"/>
    </location>
</feature>
<dbReference type="Gene3D" id="3.30.565.10">
    <property type="entry name" value="Histidine kinase-like ATPase, C-terminal domain"/>
    <property type="match status" value="1"/>
</dbReference>
<dbReference type="GO" id="GO:0004673">
    <property type="term" value="F:protein histidine kinase activity"/>
    <property type="evidence" value="ECO:0007669"/>
    <property type="project" value="UniProtKB-EC"/>
</dbReference>
<evidence type="ECO:0000256" key="5">
    <source>
        <dbReference type="ARBA" id="ARBA00023012"/>
    </source>
</evidence>
<feature type="transmembrane region" description="Helical" evidence="6">
    <location>
        <begin position="184"/>
        <end position="203"/>
    </location>
</feature>